<accession>A0A564FXZ3</accession>
<reference evidence="2" key="2">
    <citation type="journal article" date="2021" name="Front. Microbiol.">
        <title>Comprehensive Comparative Genomics and Phenotyping of Methylobacterium Species.</title>
        <authorList>
            <person name="Alessa O."/>
            <person name="Ogura Y."/>
            <person name="Fujitani Y."/>
            <person name="Takami H."/>
            <person name="Hayashi T."/>
            <person name="Sahin N."/>
            <person name="Tani A."/>
        </authorList>
    </citation>
    <scope>NUCLEOTIDE SEQUENCE</scope>
    <source>
        <strain evidence="2">DSM 22415</strain>
    </source>
</reference>
<dbReference type="Proteomes" id="UP000401717">
    <property type="component" value="Unassembled WGS sequence"/>
</dbReference>
<dbReference type="RefSeq" id="WP_144764160.1">
    <property type="nucleotide sequence ID" value="NZ_BPQI01000006.1"/>
</dbReference>
<name>A0A564FXZ3_9HYPH</name>
<organism evidence="3 4">
    <name type="scientific">Methylobacterium dankookense</name>
    <dbReference type="NCBI Taxonomy" id="560405"/>
    <lineage>
        <taxon>Bacteria</taxon>
        <taxon>Pseudomonadati</taxon>
        <taxon>Pseudomonadota</taxon>
        <taxon>Alphaproteobacteria</taxon>
        <taxon>Hyphomicrobiales</taxon>
        <taxon>Methylobacteriaceae</taxon>
        <taxon>Methylobacterium</taxon>
    </lineage>
</organism>
<evidence type="ECO:0000313" key="2">
    <source>
        <dbReference type="EMBL" id="GJD54456.1"/>
    </source>
</evidence>
<protein>
    <submittedName>
        <fullName evidence="3">Uncharacterized protein</fullName>
    </submittedName>
</protein>
<dbReference type="Proteomes" id="UP001055303">
    <property type="component" value="Unassembled WGS sequence"/>
</dbReference>
<feature type="region of interest" description="Disordered" evidence="1">
    <location>
        <begin position="39"/>
        <end position="59"/>
    </location>
</feature>
<evidence type="ECO:0000313" key="5">
    <source>
        <dbReference type="Proteomes" id="UP001055303"/>
    </source>
</evidence>
<feature type="compositionally biased region" description="Acidic residues" evidence="1">
    <location>
        <begin position="42"/>
        <end position="51"/>
    </location>
</feature>
<proteinExistence type="predicted"/>
<keyword evidence="5" id="KW-1185">Reference proteome</keyword>
<dbReference type="EMBL" id="BPQI01000006">
    <property type="protein sequence ID" value="GJD54456.1"/>
    <property type="molecule type" value="Genomic_DNA"/>
</dbReference>
<dbReference type="AlphaFoldDB" id="A0A564FXZ3"/>
<reference evidence="3 4" key="1">
    <citation type="submission" date="2019-06" db="EMBL/GenBank/DDBJ databases">
        <authorList>
            <person name="Rodrigo-Torres L."/>
            <person name="Arahal R. D."/>
            <person name="Lucena T."/>
        </authorList>
    </citation>
    <scope>NUCLEOTIDE SEQUENCE [LARGE SCALE GENOMIC DNA]</scope>
    <source>
        <strain evidence="3 4">SW08-7</strain>
    </source>
</reference>
<dbReference type="EMBL" id="CABFVH010000013">
    <property type="protein sequence ID" value="VUF12744.1"/>
    <property type="molecule type" value="Genomic_DNA"/>
</dbReference>
<reference evidence="2" key="3">
    <citation type="submission" date="2021-08" db="EMBL/GenBank/DDBJ databases">
        <authorList>
            <person name="Tani A."/>
            <person name="Ola A."/>
            <person name="Ogura Y."/>
            <person name="Katsura K."/>
            <person name="Hayashi T."/>
        </authorList>
    </citation>
    <scope>NUCLEOTIDE SEQUENCE</scope>
    <source>
        <strain evidence="2">DSM 22415</strain>
    </source>
</reference>
<evidence type="ECO:0000256" key="1">
    <source>
        <dbReference type="SAM" id="MobiDB-lite"/>
    </source>
</evidence>
<gene>
    <name evidence="2" type="ORF">IFDJLNFL_0328</name>
    <name evidence="3" type="ORF">MTDSW087_02437</name>
</gene>
<sequence>MPRSHPAAPEVWLGLWRTVWLDLPLALAGGPGLRALGLDADPASEADEGPESDLATHEARECAPDPLEKLQMGCFA</sequence>
<evidence type="ECO:0000313" key="3">
    <source>
        <dbReference type="EMBL" id="VUF12744.1"/>
    </source>
</evidence>
<evidence type="ECO:0000313" key="4">
    <source>
        <dbReference type="Proteomes" id="UP000401717"/>
    </source>
</evidence>